<dbReference type="AlphaFoldDB" id="A0AAJ7TEZ9"/>
<feature type="region of interest" description="Disordered" evidence="1">
    <location>
        <begin position="84"/>
        <end position="104"/>
    </location>
</feature>
<feature type="compositionally biased region" description="Basic and acidic residues" evidence="1">
    <location>
        <begin position="85"/>
        <end position="104"/>
    </location>
</feature>
<organism evidence="2 3">
    <name type="scientific">Petromyzon marinus</name>
    <name type="common">Sea lamprey</name>
    <dbReference type="NCBI Taxonomy" id="7757"/>
    <lineage>
        <taxon>Eukaryota</taxon>
        <taxon>Metazoa</taxon>
        <taxon>Chordata</taxon>
        <taxon>Craniata</taxon>
        <taxon>Vertebrata</taxon>
        <taxon>Cyclostomata</taxon>
        <taxon>Hyperoartia</taxon>
        <taxon>Petromyzontiformes</taxon>
        <taxon>Petromyzontidae</taxon>
        <taxon>Petromyzon</taxon>
    </lineage>
</organism>
<dbReference type="Proteomes" id="UP001318040">
    <property type="component" value="Chromosome 24"/>
</dbReference>
<evidence type="ECO:0000313" key="2">
    <source>
        <dbReference type="Proteomes" id="UP001318040"/>
    </source>
</evidence>
<protein>
    <submittedName>
        <fullName evidence="3">Uncharacterized protein LOC116945504</fullName>
    </submittedName>
</protein>
<dbReference type="KEGG" id="pmrn:116945504"/>
<name>A0AAJ7TEZ9_PETMA</name>
<feature type="compositionally biased region" description="Polar residues" evidence="1">
    <location>
        <begin position="200"/>
        <end position="215"/>
    </location>
</feature>
<sequence length="285" mass="31266">METSPRQVDIDHIPTATRYNLSPDDGLLEKEESSLFCCGVFSGKGSRRSAADKALFKAQGKLAKTQVRARQVLQQLWRDAAAVDAAKKRKEEEEKEKKKGSMEDVKKALSRWRCTMDLPVKGRRPETTAPRGIDRDKLFELVDEAMSFLPVPTADALLFERNSNSVRTSLASISMCLSSGRSIYKSNSSTGASSGGSSGYLPQSESDMLTDSTPIDTDDDGLLYDDPCAPPPLKMVSQPRGGDASPMYDNQHPPGFVQQKDGHRFINVAPCNERPPHPDPAACEM</sequence>
<accession>A0AAJ7TEZ9</accession>
<keyword evidence="2" id="KW-1185">Reference proteome</keyword>
<dbReference type="RefSeq" id="XP_032815730.1">
    <property type="nucleotide sequence ID" value="XM_032959839.1"/>
</dbReference>
<feature type="region of interest" description="Disordered" evidence="1">
    <location>
        <begin position="186"/>
        <end position="259"/>
    </location>
</feature>
<evidence type="ECO:0000313" key="3">
    <source>
        <dbReference type="RefSeq" id="XP_032815730.1"/>
    </source>
</evidence>
<reference evidence="3" key="1">
    <citation type="submission" date="2025-08" db="UniProtKB">
        <authorList>
            <consortium name="RefSeq"/>
        </authorList>
    </citation>
    <scope>IDENTIFICATION</scope>
    <source>
        <tissue evidence="3">Sperm</tissue>
    </source>
</reference>
<evidence type="ECO:0000256" key="1">
    <source>
        <dbReference type="SAM" id="MobiDB-lite"/>
    </source>
</evidence>
<proteinExistence type="predicted"/>
<gene>
    <name evidence="3" type="primary">LOC116945504</name>
</gene>